<proteinExistence type="predicted"/>
<dbReference type="AlphaFoldDB" id="A0A6S6ULU5"/>
<name>A0A6S6ULU5_9BACT</name>
<sequence>MMNRILLLSALVVCFATASIAQNYTEANLLIDYEEVSVDEVLAEETRNMLQAVLENVPEGEEIVYIEIRAHGASRDIGENRLDPFVQFFEEQGIGADKLDLVTQVDDKNRVHLKIRSSLKISTPTDKEKEAAADLVATPAVKKVYCAGGSKKAEVFIVPPSSNIKIEGKEGTRVRINREDLVYPDGDAVQEQIKVELKEFYTSKDILLGELHTMEGDKVLETGGMINLKITANGEPLALRAGKSGNIKMPTKTAKNKKGMNLYFGKRMANGAVDWRLEERTEPIRSVEVNDTDENNDTDETTVTSTNAGLNLTSFIKIKTSLVTDSITRVRVAVNPRNVITGNNRGYKYENIYHTHEEEYFDIELPYLNPNIVDGVWVNTDKIIPFTNPKPVDILVQVEGIPNEGLGVDGELVSYTPRIALMLKSRAVFLRGNRVAENAIMKQQKVHFRNVPLNEAVVLIAFLDTGKELLFARKEVTATKNTATPVLVLEVLPKVEFDNVMTNIAN</sequence>
<keyword evidence="1" id="KW-0732">Signal</keyword>
<protein>
    <submittedName>
        <fullName evidence="2">Uncharacterized protein</fullName>
    </submittedName>
</protein>
<gene>
    <name evidence="2" type="ORF">HELGO_WM22946</name>
</gene>
<feature type="signal peptide" evidence="1">
    <location>
        <begin position="1"/>
        <end position="21"/>
    </location>
</feature>
<organism evidence="2">
    <name type="scientific">uncultured Aureispira sp</name>
    <dbReference type="NCBI Taxonomy" id="1331704"/>
    <lineage>
        <taxon>Bacteria</taxon>
        <taxon>Pseudomonadati</taxon>
        <taxon>Bacteroidota</taxon>
        <taxon>Saprospiria</taxon>
        <taxon>Saprospirales</taxon>
        <taxon>Saprospiraceae</taxon>
        <taxon>Aureispira</taxon>
        <taxon>environmental samples</taxon>
    </lineage>
</organism>
<accession>A0A6S6ULU5</accession>
<evidence type="ECO:0000256" key="1">
    <source>
        <dbReference type="SAM" id="SignalP"/>
    </source>
</evidence>
<reference evidence="2" key="1">
    <citation type="submission" date="2020-01" db="EMBL/GenBank/DDBJ databases">
        <authorList>
            <person name="Meier V. D."/>
            <person name="Meier V D."/>
        </authorList>
    </citation>
    <scope>NUCLEOTIDE SEQUENCE</scope>
    <source>
        <strain evidence="2">HLG_WM_MAG_10</strain>
    </source>
</reference>
<dbReference type="EMBL" id="CACVAQ010000442">
    <property type="protein sequence ID" value="CAA6828843.1"/>
    <property type="molecule type" value="Genomic_DNA"/>
</dbReference>
<evidence type="ECO:0000313" key="2">
    <source>
        <dbReference type="EMBL" id="CAA6828843.1"/>
    </source>
</evidence>
<feature type="chain" id="PRO_5027996930" evidence="1">
    <location>
        <begin position="22"/>
        <end position="506"/>
    </location>
</feature>